<organism evidence="7 8">
    <name type="scientific">Tamaricihabitans halophyticus</name>
    <dbReference type="NCBI Taxonomy" id="1262583"/>
    <lineage>
        <taxon>Bacteria</taxon>
        <taxon>Bacillati</taxon>
        <taxon>Actinomycetota</taxon>
        <taxon>Actinomycetes</taxon>
        <taxon>Pseudonocardiales</taxon>
        <taxon>Pseudonocardiaceae</taxon>
        <taxon>Tamaricihabitans</taxon>
    </lineage>
</organism>
<feature type="transmembrane region" description="Helical" evidence="5">
    <location>
        <begin position="317"/>
        <end position="337"/>
    </location>
</feature>
<feature type="transmembrane region" description="Helical" evidence="5">
    <location>
        <begin position="202"/>
        <end position="222"/>
    </location>
</feature>
<dbReference type="PANTHER" id="PTHR23501:SF154">
    <property type="entry name" value="MULTIDRUG-EFFLUX TRANSPORTER RV1634-RELATED"/>
    <property type="match status" value="1"/>
</dbReference>
<keyword evidence="8" id="KW-1185">Reference proteome</keyword>
<proteinExistence type="predicted"/>
<dbReference type="InterPro" id="IPR036259">
    <property type="entry name" value="MFS_trans_sf"/>
</dbReference>
<feature type="transmembrane region" description="Helical" evidence="5">
    <location>
        <begin position="99"/>
        <end position="124"/>
    </location>
</feature>
<gene>
    <name evidence="7" type="ORF">EV191_11153</name>
</gene>
<dbReference type="PROSITE" id="PS50850">
    <property type="entry name" value="MFS"/>
    <property type="match status" value="1"/>
</dbReference>
<keyword evidence="2 5" id="KW-0812">Transmembrane</keyword>
<evidence type="ECO:0000256" key="1">
    <source>
        <dbReference type="ARBA" id="ARBA00004651"/>
    </source>
</evidence>
<dbReference type="Proteomes" id="UP000294911">
    <property type="component" value="Unassembled WGS sequence"/>
</dbReference>
<feature type="transmembrane region" description="Helical" evidence="5">
    <location>
        <begin position="415"/>
        <end position="436"/>
    </location>
</feature>
<dbReference type="GO" id="GO:0022857">
    <property type="term" value="F:transmembrane transporter activity"/>
    <property type="evidence" value="ECO:0007669"/>
    <property type="project" value="InterPro"/>
</dbReference>
<feature type="transmembrane region" description="Helical" evidence="5">
    <location>
        <begin position="72"/>
        <end position="93"/>
    </location>
</feature>
<evidence type="ECO:0000256" key="3">
    <source>
        <dbReference type="ARBA" id="ARBA00022989"/>
    </source>
</evidence>
<protein>
    <submittedName>
        <fullName evidence="7">MFS transporter</fullName>
    </submittedName>
</protein>
<evidence type="ECO:0000313" key="8">
    <source>
        <dbReference type="Proteomes" id="UP000294911"/>
    </source>
</evidence>
<feature type="transmembrane region" description="Helical" evidence="5">
    <location>
        <begin position="43"/>
        <end position="65"/>
    </location>
</feature>
<dbReference type="InterPro" id="IPR011701">
    <property type="entry name" value="MFS"/>
</dbReference>
<feature type="transmembrane region" description="Helical" evidence="5">
    <location>
        <begin position="343"/>
        <end position="361"/>
    </location>
</feature>
<comment type="subcellular location">
    <subcellularLocation>
        <location evidence="1">Cell membrane</location>
        <topology evidence="1">Multi-pass membrane protein</topology>
    </subcellularLocation>
</comment>
<keyword evidence="4 5" id="KW-0472">Membrane</keyword>
<dbReference type="PANTHER" id="PTHR23501">
    <property type="entry name" value="MAJOR FACILITATOR SUPERFAMILY"/>
    <property type="match status" value="1"/>
</dbReference>
<feature type="transmembrane region" description="Helical" evidence="5">
    <location>
        <begin position="373"/>
        <end position="395"/>
    </location>
</feature>
<dbReference type="InterPro" id="IPR020846">
    <property type="entry name" value="MFS_dom"/>
</dbReference>
<feature type="transmembrane region" description="Helical" evidence="5">
    <location>
        <begin position="131"/>
        <end position="149"/>
    </location>
</feature>
<feature type="transmembrane region" description="Helical" evidence="5">
    <location>
        <begin position="228"/>
        <end position="245"/>
    </location>
</feature>
<keyword evidence="3 5" id="KW-1133">Transmembrane helix</keyword>
<feature type="transmembrane region" description="Helical" evidence="5">
    <location>
        <begin position="161"/>
        <end position="181"/>
    </location>
</feature>
<dbReference type="SUPFAM" id="SSF103473">
    <property type="entry name" value="MFS general substrate transporter"/>
    <property type="match status" value="1"/>
</dbReference>
<dbReference type="Pfam" id="PF07690">
    <property type="entry name" value="MFS_1"/>
    <property type="match status" value="1"/>
</dbReference>
<dbReference type="AlphaFoldDB" id="A0A4R2QHL3"/>
<reference evidence="7 8" key="1">
    <citation type="submission" date="2019-03" db="EMBL/GenBank/DDBJ databases">
        <title>Genomic Encyclopedia of Type Strains, Phase IV (KMG-IV): sequencing the most valuable type-strain genomes for metagenomic binning, comparative biology and taxonomic classification.</title>
        <authorList>
            <person name="Goeker M."/>
        </authorList>
    </citation>
    <scope>NUCLEOTIDE SEQUENCE [LARGE SCALE GENOMIC DNA]</scope>
    <source>
        <strain evidence="7 8">DSM 45765</strain>
    </source>
</reference>
<evidence type="ECO:0000256" key="4">
    <source>
        <dbReference type="ARBA" id="ARBA00023136"/>
    </source>
</evidence>
<feature type="transmembrane region" description="Helical" evidence="5">
    <location>
        <begin position="257"/>
        <end position="279"/>
    </location>
</feature>
<accession>A0A4R2QHL3</accession>
<name>A0A4R2QHL3_9PSEU</name>
<evidence type="ECO:0000259" key="6">
    <source>
        <dbReference type="PROSITE" id="PS50850"/>
    </source>
</evidence>
<feature type="transmembrane region" description="Helical" evidence="5">
    <location>
        <begin position="285"/>
        <end position="305"/>
    </location>
</feature>
<feature type="domain" description="Major facilitator superfamily (MFS) profile" evidence="6">
    <location>
        <begin position="8"/>
        <end position="440"/>
    </location>
</feature>
<sequence>MNTTRAPGAVLLATGIVLLEFAAAITSFVTTTLLPIVAADLRAYHQLALLIIGATLGLFVALPLASRVIHRLGIRPTLAVGVGSYLSGALVAATAQSPWIFAAGQLAEGFASGLLAVFGISTAIKHLDTALRIRVIAMSSAMWIAPALVGPSATLALEHLVGWRCALLAPVPIVVIGRLLIVRATARQALDRDRQEHPLRRTMLIPAGVFLLVIGTTGGAWLTGTVGIAGFAMAMVGLVAILPAGTARLRRGAPAGLAAMFLFGAGYSGAASLITVLLTDGYRATAGQAAIMLGAAPFAWGLTSLLTGRVGKGKTRWTGPAAGLAATAAGTGVLTMAMLPSAFGVALVAWTAAGAGIGFAYPRLYILSTTPDASLSATELATAVVTAETLGGLFGRSVGGAIIGFDATHGGAGSGGLLITYGLFALLLVAATLAATRAPNPGANARVPG</sequence>
<evidence type="ECO:0000256" key="2">
    <source>
        <dbReference type="ARBA" id="ARBA00022692"/>
    </source>
</evidence>
<dbReference type="RefSeq" id="WP_132878990.1">
    <property type="nucleotide sequence ID" value="NZ_SLXQ01000011.1"/>
</dbReference>
<dbReference type="OrthoDB" id="9778875at2"/>
<dbReference type="Gene3D" id="1.20.1250.20">
    <property type="entry name" value="MFS general substrate transporter like domains"/>
    <property type="match status" value="1"/>
</dbReference>
<comment type="caution">
    <text evidence="7">The sequence shown here is derived from an EMBL/GenBank/DDBJ whole genome shotgun (WGS) entry which is preliminary data.</text>
</comment>
<dbReference type="EMBL" id="SLXQ01000011">
    <property type="protein sequence ID" value="TCP47848.1"/>
    <property type="molecule type" value="Genomic_DNA"/>
</dbReference>
<dbReference type="GO" id="GO:0005886">
    <property type="term" value="C:plasma membrane"/>
    <property type="evidence" value="ECO:0007669"/>
    <property type="project" value="UniProtKB-SubCell"/>
</dbReference>
<evidence type="ECO:0000313" key="7">
    <source>
        <dbReference type="EMBL" id="TCP47848.1"/>
    </source>
</evidence>
<evidence type="ECO:0000256" key="5">
    <source>
        <dbReference type="SAM" id="Phobius"/>
    </source>
</evidence>